<evidence type="ECO:0000313" key="1">
    <source>
        <dbReference type="EMBL" id="PWY89521.1"/>
    </source>
</evidence>
<comment type="caution">
    <text evidence="1">The sequence shown here is derived from an EMBL/GenBank/DDBJ whole genome shotgun (WGS) entry which is preliminary data.</text>
</comment>
<dbReference type="Proteomes" id="UP000246702">
    <property type="component" value="Unassembled WGS sequence"/>
</dbReference>
<gene>
    <name evidence="1" type="ORF">BO94DRAFT_38999</name>
</gene>
<dbReference type="GeneID" id="37109458"/>
<dbReference type="RefSeq" id="XP_025468432.1">
    <property type="nucleotide sequence ID" value="XM_025607315.1"/>
</dbReference>
<reference evidence="1 2" key="1">
    <citation type="submission" date="2016-12" db="EMBL/GenBank/DDBJ databases">
        <title>The genomes of Aspergillus section Nigri reveals drivers in fungal speciation.</title>
        <authorList>
            <consortium name="DOE Joint Genome Institute"/>
            <person name="Vesth T.C."/>
            <person name="Nybo J."/>
            <person name="Theobald S."/>
            <person name="Brandl J."/>
            <person name="Frisvad J.C."/>
            <person name="Nielsen K.F."/>
            <person name="Lyhne E.K."/>
            <person name="Kogle M.E."/>
            <person name="Kuo A."/>
            <person name="Riley R."/>
            <person name="Clum A."/>
            <person name="Nolan M."/>
            <person name="Lipzen A."/>
            <person name="Salamov A."/>
            <person name="Henrissat B."/>
            <person name="Wiebenga A."/>
            <person name="De Vries R.P."/>
            <person name="Grigoriev I.V."/>
            <person name="Mortensen U.H."/>
            <person name="Andersen M.R."/>
            <person name="Baker S.E."/>
        </authorList>
    </citation>
    <scope>NUCLEOTIDE SEQUENCE [LARGE SCALE GENOMIC DNA]</scope>
    <source>
        <strain evidence="1 2">CBS 115572</strain>
    </source>
</reference>
<dbReference type="STRING" id="1450535.A0A317WUM8"/>
<dbReference type="OrthoDB" id="6133115at2759"/>
<sequence>MSIVLQQSAHYDRLQGIERSDAVHFEHFDRQHISSEFPQAGDAIADRLGLAILQRSAIHRYRERHHLKLGQALNHALSDHPDSVSTRLSETVATEFAETMHIDHNLDSESIVSQTSYAETLINGSEGMVIPPPPPESVHGNPFKCSCCSP</sequence>
<dbReference type="AlphaFoldDB" id="A0A317WUM8"/>
<dbReference type="EMBL" id="MSFK01000011">
    <property type="protein sequence ID" value="PWY89521.1"/>
    <property type="molecule type" value="Genomic_DNA"/>
</dbReference>
<accession>A0A317WUM8</accession>
<keyword evidence="2" id="KW-1185">Reference proteome</keyword>
<evidence type="ECO:0000313" key="2">
    <source>
        <dbReference type="Proteomes" id="UP000246702"/>
    </source>
</evidence>
<protein>
    <submittedName>
        <fullName evidence="1">Uncharacterized protein</fullName>
    </submittedName>
</protein>
<proteinExistence type="predicted"/>
<name>A0A317WUM8_9EURO</name>
<organism evidence="1 2">
    <name type="scientific">Aspergillus sclerotioniger CBS 115572</name>
    <dbReference type="NCBI Taxonomy" id="1450535"/>
    <lineage>
        <taxon>Eukaryota</taxon>
        <taxon>Fungi</taxon>
        <taxon>Dikarya</taxon>
        <taxon>Ascomycota</taxon>
        <taxon>Pezizomycotina</taxon>
        <taxon>Eurotiomycetes</taxon>
        <taxon>Eurotiomycetidae</taxon>
        <taxon>Eurotiales</taxon>
        <taxon>Aspergillaceae</taxon>
        <taxon>Aspergillus</taxon>
        <taxon>Aspergillus subgen. Circumdati</taxon>
    </lineage>
</organism>